<organism evidence="1 2">
    <name type="scientific">Candidatus Mycoplasma haematobovis</name>
    <dbReference type="NCBI Taxonomy" id="432608"/>
    <lineage>
        <taxon>Bacteria</taxon>
        <taxon>Bacillati</taxon>
        <taxon>Mycoplasmatota</taxon>
        <taxon>Mollicutes</taxon>
        <taxon>Mycoplasmataceae</taxon>
        <taxon>Mycoplasma</taxon>
    </lineage>
</organism>
<dbReference type="RefSeq" id="WP_187150736.1">
    <property type="nucleotide sequence ID" value="NZ_LWUJ01000017.1"/>
</dbReference>
<keyword evidence="2" id="KW-1185">Reference proteome</keyword>
<dbReference type="EMBL" id="LWUJ01000017">
    <property type="protein sequence ID" value="OAL09726.1"/>
    <property type="molecule type" value="Genomic_DNA"/>
</dbReference>
<evidence type="ECO:0000313" key="2">
    <source>
        <dbReference type="Proteomes" id="UP000077623"/>
    </source>
</evidence>
<name>A0A1A9QCN1_9MOLU</name>
<sequence>MLVPLFNARPHPIVNLVFKYLETINSPNTKEKISFNKVKNKICRELIAPLLGIDAWFNKNPNKQWLDGVMKKKFLMDTLEWCRVKLNLNKSAINGWIRMVMEGIEIRNEKIKKHGIRHAPYRN</sequence>
<protein>
    <submittedName>
        <fullName evidence="1">Uncharacterized protein</fullName>
    </submittedName>
</protein>
<proteinExistence type="predicted"/>
<dbReference type="Proteomes" id="UP000077623">
    <property type="component" value="Unassembled WGS sequence"/>
</dbReference>
<reference evidence="2" key="1">
    <citation type="submission" date="2016-04" db="EMBL/GenBank/DDBJ databases">
        <authorList>
            <person name="Quiroz-Castaneda R.E."/>
            <person name="Martinez-Ocampo F."/>
        </authorList>
    </citation>
    <scope>NUCLEOTIDE SEQUENCE [LARGE SCALE GENOMIC DNA]</scope>
    <source>
        <strain evidence="2">INIFAP01</strain>
    </source>
</reference>
<gene>
    <name evidence="1" type="ORF">A6V39_05500</name>
</gene>
<dbReference type="AlphaFoldDB" id="A0A1A9QCN1"/>
<accession>A0A1A9QCN1</accession>
<comment type="caution">
    <text evidence="1">The sequence shown here is derived from an EMBL/GenBank/DDBJ whole genome shotgun (WGS) entry which is preliminary data.</text>
</comment>
<dbReference type="STRING" id="432608.A6V39_05500"/>
<evidence type="ECO:0000313" key="1">
    <source>
        <dbReference type="EMBL" id="OAL09726.1"/>
    </source>
</evidence>